<gene>
    <name evidence="7" type="ORF">ACHE_20309A</name>
</gene>
<dbReference type="Proteomes" id="UP000637239">
    <property type="component" value="Chromosome 2"/>
</dbReference>
<dbReference type="PANTHER" id="PTHR37534:SF7">
    <property type="entry name" value="TRANSCRIPTIONAL ACTIVATOR PROTEIN UGA3"/>
    <property type="match status" value="1"/>
</dbReference>
<sequence length="698" mass="77048">MNYILTSTTTTERSAPTITTTATTTSIMSQPIVPVDTTANKPPRKRNVITRGRTGCLTCRKRRLKCDENKPGCNNCRRIKAVCEGYNQKITFKDQTNLTVEKVKKAARKKAQASNTAKEDTSSDDTSTFSAEEVPSTAKVTQQQASFPPAQFVDCFVGLTSPETVLNDSFDSQDGLVFQDSLLATPPMSTLDDLLSSPAMISSNTGYMTPTSPASIDFLASPTQVVSNATLSLAGAFEFPEDYTYFQYSAGGSFSSISKILPLAELFQSEPMSSHVYDAAIALAALTLSNSKSQPANARSIRRHAFHHSVKAIQSMQNDLTQTGKLGTSTSSNVLRADAALSLFATTMLAANFELQRNSVLHWYSQMRGAALCLSATYTELMKKNTGMLLIRAFSRMALLLRLYNEEYSVTTPAFMPEHLSNWLNKLLRESSNLHDRILLFVEEVTALEIQKRQHPALETAWAVKSADLLHRLEQWRADLPPSEIPVDDHTGAFLTISSSTTANSSTLIRIPALYFPNSPDPCIAAVNYASYLCTRMRARTRYLHNPHHPPNFLDRILPPETEQTALTICRIAASKSPSHFADSFTYSYGMLPSVVGAYRWSSNHGLRAWAKNWLMGFRTIREGIWDVSRTLRLIKMMDEQGNGQGRGNGQAFVAIRAIDEPVDPSPEAEEGDREGPFRVVLSTRGVEGARSNVIMVN</sequence>
<evidence type="ECO:0000313" key="7">
    <source>
        <dbReference type="EMBL" id="BCR84851.1"/>
    </source>
</evidence>
<keyword evidence="3" id="KW-0804">Transcription</keyword>
<feature type="domain" description="Zn(2)-C6 fungal-type" evidence="6">
    <location>
        <begin position="55"/>
        <end position="83"/>
    </location>
</feature>
<dbReference type="PROSITE" id="PS00463">
    <property type="entry name" value="ZN2_CY6_FUNGAL_1"/>
    <property type="match status" value="1"/>
</dbReference>
<dbReference type="Pfam" id="PF00172">
    <property type="entry name" value="Zn_clus"/>
    <property type="match status" value="1"/>
</dbReference>
<dbReference type="RefSeq" id="XP_043133373.1">
    <property type="nucleotide sequence ID" value="XM_043284598.1"/>
</dbReference>
<reference evidence="7" key="2">
    <citation type="submission" date="2021-02" db="EMBL/GenBank/DDBJ databases">
        <title>Aspergillus chevalieri M1 genome sequence.</title>
        <authorList>
            <person name="Kadooka C."/>
            <person name="Mori K."/>
            <person name="Futagami T."/>
        </authorList>
    </citation>
    <scope>NUCLEOTIDE SEQUENCE</scope>
    <source>
        <strain evidence="7">M1</strain>
    </source>
</reference>
<dbReference type="GO" id="GO:0008270">
    <property type="term" value="F:zinc ion binding"/>
    <property type="evidence" value="ECO:0007669"/>
    <property type="project" value="InterPro"/>
</dbReference>
<evidence type="ECO:0000256" key="2">
    <source>
        <dbReference type="ARBA" id="ARBA00023125"/>
    </source>
</evidence>
<evidence type="ECO:0000256" key="4">
    <source>
        <dbReference type="ARBA" id="ARBA00023242"/>
    </source>
</evidence>
<dbReference type="PROSITE" id="PS50048">
    <property type="entry name" value="ZN2_CY6_FUNGAL_2"/>
    <property type="match status" value="1"/>
</dbReference>
<keyword evidence="1" id="KW-0805">Transcription regulation</keyword>
<dbReference type="CDD" id="cd00067">
    <property type="entry name" value="GAL4"/>
    <property type="match status" value="1"/>
</dbReference>
<organism evidence="7 8">
    <name type="scientific">Aspergillus chevalieri</name>
    <name type="common">Eurotium chevalieri</name>
    <dbReference type="NCBI Taxonomy" id="182096"/>
    <lineage>
        <taxon>Eukaryota</taxon>
        <taxon>Fungi</taxon>
        <taxon>Dikarya</taxon>
        <taxon>Ascomycota</taxon>
        <taxon>Pezizomycotina</taxon>
        <taxon>Eurotiomycetes</taxon>
        <taxon>Eurotiomycetidae</taxon>
        <taxon>Eurotiales</taxon>
        <taxon>Aspergillaceae</taxon>
        <taxon>Aspergillus</taxon>
        <taxon>Aspergillus subgen. Aspergillus</taxon>
    </lineage>
</organism>
<dbReference type="GO" id="GO:0000981">
    <property type="term" value="F:DNA-binding transcription factor activity, RNA polymerase II-specific"/>
    <property type="evidence" value="ECO:0007669"/>
    <property type="project" value="InterPro"/>
</dbReference>
<evidence type="ECO:0000256" key="3">
    <source>
        <dbReference type="ARBA" id="ARBA00023163"/>
    </source>
</evidence>
<dbReference type="GeneID" id="66979210"/>
<keyword evidence="2" id="KW-0238">DNA-binding</keyword>
<feature type="region of interest" description="Disordered" evidence="5">
    <location>
        <begin position="109"/>
        <end position="143"/>
    </location>
</feature>
<keyword evidence="4" id="KW-0539">Nucleus</keyword>
<dbReference type="GO" id="GO:0000976">
    <property type="term" value="F:transcription cis-regulatory region binding"/>
    <property type="evidence" value="ECO:0007669"/>
    <property type="project" value="TreeGrafter"/>
</dbReference>
<dbReference type="InterPro" id="IPR001138">
    <property type="entry name" value="Zn2Cys6_DnaBD"/>
</dbReference>
<dbReference type="PANTHER" id="PTHR37534">
    <property type="entry name" value="TRANSCRIPTIONAL ACTIVATOR PROTEIN UGA3"/>
    <property type="match status" value="1"/>
</dbReference>
<dbReference type="GO" id="GO:0045944">
    <property type="term" value="P:positive regulation of transcription by RNA polymerase II"/>
    <property type="evidence" value="ECO:0007669"/>
    <property type="project" value="TreeGrafter"/>
</dbReference>
<dbReference type="KEGG" id="ache:ACHE_20309A"/>
<keyword evidence="8" id="KW-1185">Reference proteome</keyword>
<accession>A0A7R7VHL3</accession>
<reference evidence="7" key="1">
    <citation type="submission" date="2021-01" db="EMBL/GenBank/DDBJ databases">
        <authorList>
            <consortium name="Aspergillus chevalieri M1 genome sequencing consortium"/>
            <person name="Kazuki M."/>
            <person name="Futagami T."/>
        </authorList>
    </citation>
    <scope>NUCLEOTIDE SEQUENCE</scope>
    <source>
        <strain evidence="7">M1</strain>
    </source>
</reference>
<evidence type="ECO:0000256" key="5">
    <source>
        <dbReference type="SAM" id="MobiDB-lite"/>
    </source>
</evidence>
<proteinExistence type="predicted"/>
<name>A0A7R7VHL3_ASPCH</name>
<dbReference type="AlphaFoldDB" id="A0A7R7VHL3"/>
<evidence type="ECO:0000259" key="6">
    <source>
        <dbReference type="PROSITE" id="PS50048"/>
    </source>
</evidence>
<dbReference type="Gene3D" id="4.10.240.10">
    <property type="entry name" value="Zn(2)-C6 fungal-type DNA-binding domain"/>
    <property type="match status" value="1"/>
</dbReference>
<dbReference type="EMBL" id="AP024417">
    <property type="protein sequence ID" value="BCR84851.1"/>
    <property type="molecule type" value="Genomic_DNA"/>
</dbReference>
<dbReference type="InterPro" id="IPR036864">
    <property type="entry name" value="Zn2-C6_fun-type_DNA-bd_sf"/>
</dbReference>
<dbReference type="SUPFAM" id="SSF57701">
    <property type="entry name" value="Zn2/Cys6 DNA-binding domain"/>
    <property type="match status" value="1"/>
</dbReference>
<dbReference type="SMART" id="SM00066">
    <property type="entry name" value="GAL4"/>
    <property type="match status" value="1"/>
</dbReference>
<protein>
    <recommendedName>
        <fullName evidence="6">Zn(2)-C6 fungal-type domain-containing protein</fullName>
    </recommendedName>
</protein>
<dbReference type="GO" id="GO:0005634">
    <property type="term" value="C:nucleus"/>
    <property type="evidence" value="ECO:0007669"/>
    <property type="project" value="TreeGrafter"/>
</dbReference>
<evidence type="ECO:0000313" key="8">
    <source>
        <dbReference type="Proteomes" id="UP000637239"/>
    </source>
</evidence>
<evidence type="ECO:0000256" key="1">
    <source>
        <dbReference type="ARBA" id="ARBA00023015"/>
    </source>
</evidence>